<feature type="region of interest" description="Disordered" evidence="1">
    <location>
        <begin position="112"/>
        <end position="132"/>
    </location>
</feature>
<reference evidence="2" key="1">
    <citation type="submission" date="2018-05" db="EMBL/GenBank/DDBJ databases">
        <title>Draft genome of Mucuna pruriens seed.</title>
        <authorList>
            <person name="Nnadi N.E."/>
            <person name="Vos R."/>
            <person name="Hasami M.H."/>
            <person name="Devisetty U.K."/>
            <person name="Aguiy J.C."/>
        </authorList>
    </citation>
    <scope>NUCLEOTIDE SEQUENCE [LARGE SCALE GENOMIC DNA]</scope>
    <source>
        <strain evidence="2">JCA_2017</strain>
    </source>
</reference>
<gene>
    <name evidence="2" type="ORF">CR513_46202</name>
</gene>
<feature type="non-terminal residue" evidence="2">
    <location>
        <position position="1"/>
    </location>
</feature>
<name>A0A371F717_MUCPR</name>
<keyword evidence="3" id="KW-1185">Reference proteome</keyword>
<sequence>MRKLYQENTEEIKVISEKIQENAMNNMFAMGNYMIKFNGLNYVDWSKLIQFQLGVMDLDLPLVMDERRPAITETSIDANESLLEAWEQSNRLSLNLEEGRLKKLKDNSIHLMTHDGASTSKGKSSKKDKGKVQLKVNEGGVCKEKKCYFCK</sequence>
<evidence type="ECO:0000313" key="3">
    <source>
        <dbReference type="Proteomes" id="UP000257109"/>
    </source>
</evidence>
<organism evidence="2 3">
    <name type="scientific">Mucuna pruriens</name>
    <name type="common">Velvet bean</name>
    <name type="synonym">Dolichos pruriens</name>
    <dbReference type="NCBI Taxonomy" id="157652"/>
    <lineage>
        <taxon>Eukaryota</taxon>
        <taxon>Viridiplantae</taxon>
        <taxon>Streptophyta</taxon>
        <taxon>Embryophyta</taxon>
        <taxon>Tracheophyta</taxon>
        <taxon>Spermatophyta</taxon>
        <taxon>Magnoliopsida</taxon>
        <taxon>eudicotyledons</taxon>
        <taxon>Gunneridae</taxon>
        <taxon>Pentapetalae</taxon>
        <taxon>rosids</taxon>
        <taxon>fabids</taxon>
        <taxon>Fabales</taxon>
        <taxon>Fabaceae</taxon>
        <taxon>Papilionoideae</taxon>
        <taxon>50 kb inversion clade</taxon>
        <taxon>NPAAA clade</taxon>
        <taxon>indigoferoid/millettioid clade</taxon>
        <taxon>Phaseoleae</taxon>
        <taxon>Mucuna</taxon>
    </lineage>
</organism>
<dbReference type="OrthoDB" id="1929566at2759"/>
<protein>
    <submittedName>
        <fullName evidence="2">Uncharacterized protein</fullName>
    </submittedName>
</protein>
<dbReference type="EMBL" id="QJKJ01010299">
    <property type="protein sequence ID" value="RDX74092.1"/>
    <property type="molecule type" value="Genomic_DNA"/>
</dbReference>
<evidence type="ECO:0000313" key="2">
    <source>
        <dbReference type="EMBL" id="RDX74092.1"/>
    </source>
</evidence>
<dbReference type="AlphaFoldDB" id="A0A371F717"/>
<comment type="caution">
    <text evidence="2">The sequence shown here is derived from an EMBL/GenBank/DDBJ whole genome shotgun (WGS) entry which is preliminary data.</text>
</comment>
<proteinExistence type="predicted"/>
<accession>A0A371F717</accession>
<dbReference type="Proteomes" id="UP000257109">
    <property type="component" value="Unassembled WGS sequence"/>
</dbReference>
<evidence type="ECO:0000256" key="1">
    <source>
        <dbReference type="SAM" id="MobiDB-lite"/>
    </source>
</evidence>